<dbReference type="InterPro" id="IPR005653">
    <property type="entry name" value="OstA-like_N"/>
</dbReference>
<evidence type="ECO:0000259" key="3">
    <source>
        <dbReference type="Pfam" id="PF03968"/>
    </source>
</evidence>
<dbReference type="EMBL" id="JACHVC010000005">
    <property type="protein sequence ID" value="MBC2604892.1"/>
    <property type="molecule type" value="Genomic_DNA"/>
</dbReference>
<comment type="caution">
    <text evidence="5">The sequence shown here is derived from an EMBL/GenBank/DDBJ whole genome shotgun (WGS) entry which is preliminary data.</text>
</comment>
<evidence type="ECO:0000256" key="1">
    <source>
        <dbReference type="ARBA" id="ARBA00023237"/>
    </source>
</evidence>
<sequence length="770" mass="86731">MTSILRQLPRIALLTASLAGLSHSALAQEVELIPSGDLTFDQNTGEIVATDGAQIQYGEWLLSADTIRFNQETKDASATGHVVFTRADLRLTADSLTYKPAEEFARATNFRAGNGRVYVDGAVLEGNPDNFRFEEINFYPGEPGTFLFIARAGELSIVNQNEIRGKKLFFKVGAVPFLLIPNITQPLDAETNLFKPTLDYSGHIGAAIGAEALAPVTDHIRLGGNVTLTSKRGILAGPAASYSFENESYVTDGSFISGYINDQGEPGLDINGATISDQRYFAEWQHKQIWNDNQANISAYARYWSDSEVTRDFYEDSFDRMQDPDSYIEANYNGQNWQASLFARAALGDFQSYTERLPEVRFSYFPTNLGYGFSHSAYLSAAKIGVDATEDVNLTGTKADLFYGVEWNHILTDGIGLRVKAGARNISYQDAETYLQSEALYDEADTFVYRDSVDGSRAFGDLGVDLNMKAYSTFDFQNETWNIDGLRHIIEPRISYRYTPELWSSGDLEQSVVLPAIYGFEYGNSVMYADQGTFANYLPSIDLENRRDSDYLREDHKIRFELGNRLQTRGEDGGARDLARFDIAADYYLGGSDYAEDSYSLLSLDLELTPAPWLEFGLFNRLDPEGGLSTQELNSYIAIKDPGYWKIAFGSHYLKGPSSLTESYFSTAYSYPSFYYSWVGWPTYGMGSYTYPNQRLEQYFAHIEYQLSENFKLYATARYDDESGVFYEQRIGLMQRALENYGLKYELRIYDGDRRESDFGISIAIDLFDE</sequence>
<keyword evidence="1" id="KW-0998">Cell outer membrane</keyword>
<organism evidence="5 6">
    <name type="scientific">Pelagicoccus albus</name>
    <dbReference type="NCBI Taxonomy" id="415222"/>
    <lineage>
        <taxon>Bacteria</taxon>
        <taxon>Pseudomonadati</taxon>
        <taxon>Verrucomicrobiota</taxon>
        <taxon>Opitutia</taxon>
        <taxon>Puniceicoccales</taxon>
        <taxon>Pelagicoccaceae</taxon>
        <taxon>Pelagicoccus</taxon>
    </lineage>
</organism>
<feature type="chain" id="PRO_5030551400" evidence="2">
    <location>
        <begin position="28"/>
        <end position="770"/>
    </location>
</feature>
<dbReference type="Gene3D" id="2.60.450.10">
    <property type="entry name" value="Lipopolysaccharide (LPS) transport protein A like domain"/>
    <property type="match status" value="1"/>
</dbReference>
<keyword evidence="1" id="KW-0472">Membrane</keyword>
<accession>A0A7X1B3L5</accession>
<protein>
    <submittedName>
        <fullName evidence="5">LPS-assembly protein LptD</fullName>
    </submittedName>
</protein>
<feature type="domain" description="Organic solvent tolerance-like N-terminal" evidence="3">
    <location>
        <begin position="63"/>
        <end position="237"/>
    </location>
</feature>
<dbReference type="GO" id="GO:0009279">
    <property type="term" value="C:cell outer membrane"/>
    <property type="evidence" value="ECO:0007669"/>
    <property type="project" value="TreeGrafter"/>
</dbReference>
<feature type="signal peptide" evidence="2">
    <location>
        <begin position="1"/>
        <end position="27"/>
    </location>
</feature>
<dbReference type="PANTHER" id="PTHR30189:SF1">
    <property type="entry name" value="LPS-ASSEMBLY PROTEIN LPTD"/>
    <property type="match status" value="1"/>
</dbReference>
<dbReference type="Pfam" id="PF03968">
    <property type="entry name" value="LptD_N"/>
    <property type="match status" value="1"/>
</dbReference>
<dbReference type="RefSeq" id="WP_185658784.1">
    <property type="nucleotide sequence ID" value="NZ_CAWPOO010000005.1"/>
</dbReference>
<gene>
    <name evidence="5" type="ORF">H5P27_02440</name>
</gene>
<keyword evidence="6" id="KW-1185">Reference proteome</keyword>
<evidence type="ECO:0000256" key="2">
    <source>
        <dbReference type="SAM" id="SignalP"/>
    </source>
</evidence>
<name>A0A7X1B3L5_9BACT</name>
<dbReference type="AlphaFoldDB" id="A0A7X1B3L5"/>
<proteinExistence type="predicted"/>
<dbReference type="Proteomes" id="UP000526501">
    <property type="component" value="Unassembled WGS sequence"/>
</dbReference>
<keyword evidence="2" id="KW-0732">Signal</keyword>
<reference evidence="5 6" key="1">
    <citation type="submission" date="2020-07" db="EMBL/GenBank/DDBJ databases">
        <authorList>
            <person name="Feng X."/>
        </authorList>
    </citation>
    <scope>NUCLEOTIDE SEQUENCE [LARGE SCALE GENOMIC DNA]</scope>
    <source>
        <strain evidence="5 6">JCM23202</strain>
    </source>
</reference>
<dbReference type="Pfam" id="PF19838">
    <property type="entry name" value="LptD_2"/>
    <property type="match status" value="1"/>
</dbReference>
<evidence type="ECO:0000313" key="6">
    <source>
        <dbReference type="Proteomes" id="UP000526501"/>
    </source>
</evidence>
<dbReference type="PANTHER" id="PTHR30189">
    <property type="entry name" value="LPS-ASSEMBLY PROTEIN"/>
    <property type="match status" value="1"/>
</dbReference>
<evidence type="ECO:0000259" key="4">
    <source>
        <dbReference type="Pfam" id="PF19838"/>
    </source>
</evidence>
<dbReference type="GO" id="GO:1990351">
    <property type="term" value="C:transporter complex"/>
    <property type="evidence" value="ECO:0007669"/>
    <property type="project" value="TreeGrafter"/>
</dbReference>
<dbReference type="InterPro" id="IPR045659">
    <property type="entry name" value="LptD_2"/>
</dbReference>
<feature type="domain" description="LPS-assembly protein LptD central" evidence="4">
    <location>
        <begin position="437"/>
        <end position="505"/>
    </location>
</feature>
<evidence type="ECO:0000313" key="5">
    <source>
        <dbReference type="EMBL" id="MBC2604892.1"/>
    </source>
</evidence>
<dbReference type="InterPro" id="IPR050218">
    <property type="entry name" value="LptD"/>
</dbReference>